<comment type="caution">
    <text evidence="1">The sequence shown here is derived from an EMBL/GenBank/DDBJ whole genome shotgun (WGS) entry which is preliminary data.</text>
</comment>
<evidence type="ECO:0000313" key="2">
    <source>
        <dbReference type="Proteomes" id="UP001207468"/>
    </source>
</evidence>
<evidence type="ECO:0000313" key="1">
    <source>
        <dbReference type="EMBL" id="KAI9513011.1"/>
    </source>
</evidence>
<dbReference type="Proteomes" id="UP001207468">
    <property type="component" value="Unassembled WGS sequence"/>
</dbReference>
<gene>
    <name evidence="1" type="ORF">F5148DRAFT_972680</name>
</gene>
<protein>
    <submittedName>
        <fullName evidence="1">Uncharacterized protein</fullName>
    </submittedName>
</protein>
<organism evidence="1 2">
    <name type="scientific">Russula earlei</name>
    <dbReference type="NCBI Taxonomy" id="71964"/>
    <lineage>
        <taxon>Eukaryota</taxon>
        <taxon>Fungi</taxon>
        <taxon>Dikarya</taxon>
        <taxon>Basidiomycota</taxon>
        <taxon>Agaricomycotina</taxon>
        <taxon>Agaricomycetes</taxon>
        <taxon>Russulales</taxon>
        <taxon>Russulaceae</taxon>
        <taxon>Russula</taxon>
    </lineage>
</organism>
<name>A0ACC0UMV4_9AGAM</name>
<dbReference type="EMBL" id="JAGFNK010000004">
    <property type="protein sequence ID" value="KAI9513011.1"/>
    <property type="molecule type" value="Genomic_DNA"/>
</dbReference>
<keyword evidence="2" id="KW-1185">Reference proteome</keyword>
<accession>A0ACC0UMV4</accession>
<sequence length="451" mass="51103">MTSNNFAALMALSEARTQESTRAVDSIQAERRRKEEARRRQQEEDDRKEREQQAKMLKHQLEEQKREKEKQIKRKQEHEAMLKEMERREEEQRQALLYGPKKARDGASRHPASSTAGKRTSDDDSEADGGPALTREEKRERRLQQQFSQNTTRRAGSSAGTSRVARRLPGGALNVTTPRSQAAGGSVDKNRSVRARLAAMPNTLTKLNTVKRDTRTIDEILRDRAKAREDKTLQGEEAREFHDWFGTKPRAASTAKASSPPSPVASGASTPSKFLQRQDMISSATTKPTSPRPTDSRTPSLISSRSTPRTATKSSSHGARSNRPSLLNQATSSPAGALQRKRARSHPSTYDGSESDSEYERRPHKRAADASSNVIQDEIWKIFGRDRSKYVSRNVLSDDEDMEADMRALEREELTSARIALKEDLEAEEEERRHDEEKEKRRRRKERECSG</sequence>
<reference evidence="1" key="1">
    <citation type="submission" date="2021-03" db="EMBL/GenBank/DDBJ databases">
        <title>Evolutionary priming and transition to the ectomycorrhizal habit in an iconic lineage of mushroom-forming fungi: is preadaptation a requirement?</title>
        <authorList>
            <consortium name="DOE Joint Genome Institute"/>
            <person name="Looney B.P."/>
            <person name="Miyauchi S."/>
            <person name="Morin E."/>
            <person name="Drula E."/>
            <person name="Courty P.E."/>
            <person name="Chicoki N."/>
            <person name="Fauchery L."/>
            <person name="Kohler A."/>
            <person name="Kuo A."/>
            <person name="LaButti K."/>
            <person name="Pangilinan J."/>
            <person name="Lipzen A."/>
            <person name="Riley R."/>
            <person name="Andreopoulos W."/>
            <person name="He G."/>
            <person name="Johnson J."/>
            <person name="Barry K.W."/>
            <person name="Grigoriev I.V."/>
            <person name="Nagy L."/>
            <person name="Hibbett D."/>
            <person name="Henrissat B."/>
            <person name="Matheny P.B."/>
            <person name="Labbe J."/>
            <person name="Martin A.F."/>
        </authorList>
    </citation>
    <scope>NUCLEOTIDE SEQUENCE</scope>
    <source>
        <strain evidence="1">BPL698</strain>
    </source>
</reference>
<proteinExistence type="predicted"/>